<keyword evidence="1" id="KW-0812">Transmembrane</keyword>
<dbReference type="EMBL" id="JAGSXJ010000021">
    <property type="protein sequence ID" value="KAH6678812.1"/>
    <property type="molecule type" value="Genomic_DNA"/>
</dbReference>
<protein>
    <submittedName>
        <fullName evidence="2">Uncharacterized protein</fullName>
    </submittedName>
</protein>
<organism evidence="2 3">
    <name type="scientific">Plectosphaerella plurivora</name>
    <dbReference type="NCBI Taxonomy" id="936078"/>
    <lineage>
        <taxon>Eukaryota</taxon>
        <taxon>Fungi</taxon>
        <taxon>Dikarya</taxon>
        <taxon>Ascomycota</taxon>
        <taxon>Pezizomycotina</taxon>
        <taxon>Sordariomycetes</taxon>
        <taxon>Hypocreomycetidae</taxon>
        <taxon>Glomerellales</taxon>
        <taxon>Plectosphaerellaceae</taxon>
        <taxon>Plectosphaerella</taxon>
    </lineage>
</organism>
<dbReference type="OrthoDB" id="5357734at2759"/>
<dbReference type="AlphaFoldDB" id="A0A9P9A801"/>
<proteinExistence type="predicted"/>
<comment type="caution">
    <text evidence="2">The sequence shown here is derived from an EMBL/GenBank/DDBJ whole genome shotgun (WGS) entry which is preliminary data.</text>
</comment>
<feature type="transmembrane region" description="Helical" evidence="1">
    <location>
        <begin position="535"/>
        <end position="559"/>
    </location>
</feature>
<keyword evidence="3" id="KW-1185">Reference proteome</keyword>
<dbReference type="PANTHER" id="PTHR37576:SF2">
    <property type="entry name" value="DEFECT AT LOW TEMPERATURE PROTEIN 1"/>
    <property type="match status" value="1"/>
</dbReference>
<accession>A0A9P9A801</accession>
<dbReference type="Pfam" id="PF11374">
    <property type="entry name" value="DUF3176"/>
    <property type="match status" value="1"/>
</dbReference>
<keyword evidence="1" id="KW-0472">Membrane</keyword>
<name>A0A9P9A801_9PEZI</name>
<evidence type="ECO:0000313" key="3">
    <source>
        <dbReference type="Proteomes" id="UP000770015"/>
    </source>
</evidence>
<dbReference type="Proteomes" id="UP000770015">
    <property type="component" value="Unassembled WGS sequence"/>
</dbReference>
<evidence type="ECO:0000313" key="2">
    <source>
        <dbReference type="EMBL" id="KAH6678812.1"/>
    </source>
</evidence>
<dbReference type="InterPro" id="IPR021514">
    <property type="entry name" value="DUF3176"/>
</dbReference>
<keyword evidence="1" id="KW-1133">Transmembrane helix</keyword>
<gene>
    <name evidence="2" type="ORF">F5X68DRAFT_234684</name>
</gene>
<sequence>MASAAQHKVSPPWRPGSLHNAPILAFTCLAGSLATSGLAFLVIFLADGQFVERWPVSPSVYLSILATLTGLMLRTAFQVGAETQWWTLLLSRPGGVKLGVLHGAWELAHDATARFKIGGKSGGQPILRSAGILLILLAGNGPLLQRAVSVNLVEIKELVKLDLPIRRHPMWNLTVLPVTYNGHVWSSPPYQDEFAEVVTELNQRRPVRLRNHANGCPVDSKCLANVTVASFSRTCVKSYVPIGGVPTLQEHRLITLGGSYGHMCRETGPRKETYIVGEKYCQWLKLQYQLGWETLDIDPNGHSADLPWLDTTMPPFGFNYTNYFREDVDSSTITVQKCNFTTAFVNIPIEITESTTITMRAQGDTGFHFNNGVESIPAIVSRYRWPEGFDNLGGIRQAMADLYSGYVFFDEHEGSQAWRGGGPRQFLNLTPFEQRPLQVNNYDNLATCTFSDPLANFTETLHELALRYATKTVPSTPKRLREMETVLGHAANTNGDFNPSDHLHDAVSRLKTPLGQRQTVSGIETRSVNIYKVDYLFAAVAVGITSLTTVLVALLFTGWRKLGRRFSMSPIELAKAFDAPLLANVGSNSTGDEISNCVGGLRLRYGEVDEGRYLLGTQAKTYPISEEDLGTQTAAGEIRDRGAGRLLVGKVDVVSTPVVGKTYS</sequence>
<evidence type="ECO:0000256" key="1">
    <source>
        <dbReference type="SAM" id="Phobius"/>
    </source>
</evidence>
<feature type="transmembrane region" description="Helical" evidence="1">
    <location>
        <begin position="21"/>
        <end position="46"/>
    </location>
</feature>
<reference evidence="2" key="1">
    <citation type="journal article" date="2021" name="Nat. Commun.">
        <title>Genetic determinants of endophytism in the Arabidopsis root mycobiome.</title>
        <authorList>
            <person name="Mesny F."/>
            <person name="Miyauchi S."/>
            <person name="Thiergart T."/>
            <person name="Pickel B."/>
            <person name="Atanasova L."/>
            <person name="Karlsson M."/>
            <person name="Huettel B."/>
            <person name="Barry K.W."/>
            <person name="Haridas S."/>
            <person name="Chen C."/>
            <person name="Bauer D."/>
            <person name="Andreopoulos W."/>
            <person name="Pangilinan J."/>
            <person name="LaButti K."/>
            <person name="Riley R."/>
            <person name="Lipzen A."/>
            <person name="Clum A."/>
            <person name="Drula E."/>
            <person name="Henrissat B."/>
            <person name="Kohler A."/>
            <person name="Grigoriev I.V."/>
            <person name="Martin F.M."/>
            <person name="Hacquard S."/>
        </authorList>
    </citation>
    <scope>NUCLEOTIDE SEQUENCE</scope>
    <source>
        <strain evidence="2">MPI-SDFR-AT-0117</strain>
    </source>
</reference>
<dbReference type="PANTHER" id="PTHR37576">
    <property type="entry name" value="DEFECT AT LOW TEMPERATURE PROTEIN 1"/>
    <property type="match status" value="1"/>
</dbReference>
<feature type="transmembrane region" description="Helical" evidence="1">
    <location>
        <begin position="58"/>
        <end position="77"/>
    </location>
</feature>